<dbReference type="AlphaFoldDB" id="A0A6M3LYA8"/>
<dbReference type="EMBL" id="MT143621">
    <property type="protein sequence ID" value="QJA98989.1"/>
    <property type="molecule type" value="Genomic_DNA"/>
</dbReference>
<sequence>MSELGPVSQAILDHVNKAFGYIEIFRMINRVALKTGAKHTNNWYFRRLVALTLEGLIEAKVFRTGDDVAVRFRRLQEEGE</sequence>
<dbReference type="EMBL" id="MT143879">
    <property type="protein sequence ID" value="QJB04324.1"/>
    <property type="molecule type" value="Genomic_DNA"/>
</dbReference>
<protein>
    <submittedName>
        <fullName evidence="1">Uncharacterized protein</fullName>
    </submittedName>
</protein>
<organism evidence="1">
    <name type="scientific">viral metagenome</name>
    <dbReference type="NCBI Taxonomy" id="1070528"/>
    <lineage>
        <taxon>unclassified sequences</taxon>
        <taxon>metagenomes</taxon>
        <taxon>organismal metagenomes</taxon>
    </lineage>
</organism>
<gene>
    <name evidence="1" type="ORF">MM171A01422_0022</name>
    <name evidence="2" type="ORF">MM171B00346_0036</name>
</gene>
<evidence type="ECO:0000313" key="2">
    <source>
        <dbReference type="EMBL" id="QJB04324.1"/>
    </source>
</evidence>
<reference evidence="1" key="1">
    <citation type="submission" date="2020-03" db="EMBL/GenBank/DDBJ databases">
        <title>The deep terrestrial virosphere.</title>
        <authorList>
            <person name="Holmfeldt K."/>
            <person name="Nilsson E."/>
            <person name="Simone D."/>
            <person name="Lopez-Fernandez M."/>
            <person name="Wu X."/>
            <person name="de Brujin I."/>
            <person name="Lundin D."/>
            <person name="Andersson A."/>
            <person name="Bertilsson S."/>
            <person name="Dopson M."/>
        </authorList>
    </citation>
    <scope>NUCLEOTIDE SEQUENCE</scope>
    <source>
        <strain evidence="1">MM171A01422</strain>
        <strain evidence="2">MM171B00346</strain>
    </source>
</reference>
<accession>A0A6M3LYA8</accession>
<name>A0A6M3LYA8_9ZZZZ</name>
<evidence type="ECO:0000313" key="1">
    <source>
        <dbReference type="EMBL" id="QJA98989.1"/>
    </source>
</evidence>
<proteinExistence type="predicted"/>